<feature type="compositionally biased region" description="Polar residues" evidence="1">
    <location>
        <begin position="166"/>
        <end position="175"/>
    </location>
</feature>
<dbReference type="Pfam" id="PF03382">
    <property type="entry name" value="DUF285"/>
    <property type="match status" value="1"/>
</dbReference>
<protein>
    <submittedName>
        <fullName evidence="2">BspA family leucine-rich repeat surface protein</fullName>
    </submittedName>
</protein>
<evidence type="ECO:0000313" key="2">
    <source>
        <dbReference type="EMBL" id="MFC6165294.1"/>
    </source>
</evidence>
<sequence>MNAIETGQLTNPHPEKMAGRFWLMAGAALLTWQINNQVVQADTTIVPAANTTVKTDTSKASLETQTKGSNVTLPSATPAEKVTPDSGDIDTSQTEKSQQPAPETESAAPDANNTVESNSLESQQPAPETPVHHPGSEAPTDVSTGTTPVQSTVPPQEVRTAVPALTQATGGTETSFVRRARVARPMLKTVAPVNDHASGMLGTSVWTIETEGDYQQKVLHIGAGTLANTDVKTDADGKVTDWGALDWNNYEVDGQHPSLTLSLDGDITTGTDASYLFSGLTYMNSDLKKVHTENTTNMAGMFAGTTSPEGRDGANNVDVIGLDTSKVTNMSHMFDKYRFSGTFDLSSFDTRACFKTKYFTGLYA</sequence>
<dbReference type="RefSeq" id="WP_137640944.1">
    <property type="nucleotide sequence ID" value="NZ_BJDK01000034.1"/>
</dbReference>
<feature type="compositionally biased region" description="Polar residues" evidence="1">
    <location>
        <begin position="89"/>
        <end position="101"/>
    </location>
</feature>
<name>A0ABW1R804_9LACO</name>
<accession>A0ABW1R804</accession>
<dbReference type="InterPro" id="IPR005046">
    <property type="entry name" value="DUF285"/>
</dbReference>
<reference evidence="3" key="1">
    <citation type="journal article" date="2019" name="Int. J. Syst. Evol. Microbiol.">
        <title>The Global Catalogue of Microorganisms (GCM) 10K type strain sequencing project: providing services to taxonomists for standard genome sequencing and annotation.</title>
        <authorList>
            <consortium name="The Broad Institute Genomics Platform"/>
            <consortium name="The Broad Institute Genome Sequencing Center for Infectious Disease"/>
            <person name="Wu L."/>
            <person name="Ma J."/>
        </authorList>
    </citation>
    <scope>NUCLEOTIDE SEQUENCE [LARGE SCALE GENOMIC DNA]</scope>
    <source>
        <strain evidence="3">CCM 8932</strain>
    </source>
</reference>
<feature type="region of interest" description="Disordered" evidence="1">
    <location>
        <begin position="54"/>
        <end position="177"/>
    </location>
</feature>
<evidence type="ECO:0000256" key="1">
    <source>
        <dbReference type="SAM" id="MobiDB-lite"/>
    </source>
</evidence>
<feature type="compositionally biased region" description="Polar residues" evidence="1">
    <location>
        <begin position="111"/>
        <end position="126"/>
    </location>
</feature>
<keyword evidence="3" id="KW-1185">Reference proteome</keyword>
<proteinExistence type="predicted"/>
<evidence type="ECO:0000313" key="3">
    <source>
        <dbReference type="Proteomes" id="UP001596253"/>
    </source>
</evidence>
<dbReference type="Proteomes" id="UP001596253">
    <property type="component" value="Unassembled WGS sequence"/>
</dbReference>
<comment type="caution">
    <text evidence="2">The sequence shown here is derived from an EMBL/GenBank/DDBJ whole genome shotgun (WGS) entry which is preliminary data.</text>
</comment>
<feature type="compositionally biased region" description="Polar residues" evidence="1">
    <location>
        <begin position="141"/>
        <end position="154"/>
    </location>
</feature>
<feature type="compositionally biased region" description="Polar residues" evidence="1">
    <location>
        <begin position="54"/>
        <end position="75"/>
    </location>
</feature>
<gene>
    <name evidence="2" type="ORF">ACFP3T_11480</name>
</gene>
<dbReference type="EMBL" id="JBHSSD010000044">
    <property type="protein sequence ID" value="MFC6165294.1"/>
    <property type="molecule type" value="Genomic_DNA"/>
</dbReference>
<organism evidence="2 3">
    <name type="scientific">Lactiplantibacillus dongliensis</name>
    <dbReference type="NCBI Taxonomy" id="2559919"/>
    <lineage>
        <taxon>Bacteria</taxon>
        <taxon>Bacillati</taxon>
        <taxon>Bacillota</taxon>
        <taxon>Bacilli</taxon>
        <taxon>Lactobacillales</taxon>
        <taxon>Lactobacillaceae</taxon>
        <taxon>Lactiplantibacillus</taxon>
    </lineage>
</organism>